<evidence type="ECO:0000313" key="2">
    <source>
        <dbReference type="EMBL" id="KAA0197639.1"/>
    </source>
</evidence>
<dbReference type="Proteomes" id="UP000728185">
    <property type="component" value="Unassembled WGS sequence"/>
</dbReference>
<reference evidence="1" key="1">
    <citation type="submission" date="2019-05" db="EMBL/GenBank/DDBJ databases">
        <title>Annotation for the trematode Fasciolopsis buski.</title>
        <authorList>
            <person name="Choi Y.-J."/>
        </authorList>
    </citation>
    <scope>NUCLEOTIDE SEQUENCE</scope>
    <source>
        <strain evidence="1">HT</strain>
        <tissue evidence="1">Whole worm</tissue>
    </source>
</reference>
<dbReference type="EMBL" id="LUCM01002250">
    <property type="protein sequence ID" value="KAA0197639.1"/>
    <property type="molecule type" value="Genomic_DNA"/>
</dbReference>
<evidence type="ECO:0000313" key="3">
    <source>
        <dbReference type="Proteomes" id="UP000728185"/>
    </source>
</evidence>
<sequence length="129" mass="14975">MEDDESDQHAVDYAVDEPAKDRVRVRIRVDGIRSRTRVARAGVLPRLVRQPSNANILFEPTPYGFYFECTGNEESDQRRYVLKVNYLPGEIIPEECSYRVCTDMVELILRKKVANFWTDELLRGLPVVK</sequence>
<protein>
    <recommendedName>
        <fullName evidence="4">CS domain-containing protein</fullName>
    </recommendedName>
</protein>
<proteinExistence type="predicted"/>
<evidence type="ECO:0000313" key="1">
    <source>
        <dbReference type="EMBL" id="KAA0197638.1"/>
    </source>
</evidence>
<dbReference type="AlphaFoldDB" id="A0A8E0VPV6"/>
<dbReference type="OrthoDB" id="6227384at2759"/>
<keyword evidence="3" id="KW-1185">Reference proteome</keyword>
<evidence type="ECO:0008006" key="4">
    <source>
        <dbReference type="Google" id="ProtNLM"/>
    </source>
</evidence>
<organism evidence="1 3">
    <name type="scientific">Fasciolopsis buskii</name>
    <dbReference type="NCBI Taxonomy" id="27845"/>
    <lineage>
        <taxon>Eukaryota</taxon>
        <taxon>Metazoa</taxon>
        <taxon>Spiralia</taxon>
        <taxon>Lophotrochozoa</taxon>
        <taxon>Platyhelminthes</taxon>
        <taxon>Trematoda</taxon>
        <taxon>Digenea</taxon>
        <taxon>Plagiorchiida</taxon>
        <taxon>Echinostomata</taxon>
        <taxon>Echinostomatoidea</taxon>
        <taxon>Fasciolidae</taxon>
        <taxon>Fasciolopsis</taxon>
    </lineage>
</organism>
<dbReference type="Gene3D" id="2.60.40.790">
    <property type="match status" value="1"/>
</dbReference>
<dbReference type="EMBL" id="LUCM01002250">
    <property type="protein sequence ID" value="KAA0197638.1"/>
    <property type="molecule type" value="Genomic_DNA"/>
</dbReference>
<comment type="caution">
    <text evidence="1">The sequence shown here is derived from an EMBL/GenBank/DDBJ whole genome shotgun (WGS) entry which is preliminary data.</text>
</comment>
<dbReference type="InterPro" id="IPR008978">
    <property type="entry name" value="HSP20-like_chaperone"/>
</dbReference>
<gene>
    <name evidence="1" type="ORF">FBUS_09184</name>
    <name evidence="2" type="ORF">FBUS_09185</name>
</gene>
<accession>A0A8E0VPV6</accession>
<dbReference type="SUPFAM" id="SSF49764">
    <property type="entry name" value="HSP20-like chaperones"/>
    <property type="match status" value="1"/>
</dbReference>
<name>A0A8E0VPV6_9TREM</name>